<name>A0A502GNI6_9GAMM</name>
<keyword evidence="2" id="KW-1185">Reference proteome</keyword>
<proteinExistence type="predicted"/>
<dbReference type="AlphaFoldDB" id="A0A502GNI6"/>
<gene>
    <name evidence="1" type="ORF">EAH77_07140</name>
</gene>
<sequence length="87" mass="9794">MFKSPHISHAVTIATEAGYMVKEVSNGWSKVDQVVHMSGNLTADVRQSIEKEEPSLRYWSTDRTPHNPAEEGFTCDEYKVAMSFSKS</sequence>
<dbReference type="Proteomes" id="UP000317663">
    <property type="component" value="Unassembled WGS sequence"/>
</dbReference>
<accession>A0A502GNI6</accession>
<organism evidence="1 2">
    <name type="scientific">Ewingella americana</name>
    <dbReference type="NCBI Taxonomy" id="41202"/>
    <lineage>
        <taxon>Bacteria</taxon>
        <taxon>Pseudomonadati</taxon>
        <taxon>Pseudomonadota</taxon>
        <taxon>Gammaproteobacteria</taxon>
        <taxon>Enterobacterales</taxon>
        <taxon>Yersiniaceae</taxon>
        <taxon>Ewingella</taxon>
    </lineage>
</organism>
<protein>
    <submittedName>
        <fullName evidence="1">Uncharacterized protein</fullName>
    </submittedName>
</protein>
<evidence type="ECO:0000313" key="2">
    <source>
        <dbReference type="Proteomes" id="UP000317663"/>
    </source>
</evidence>
<dbReference type="EMBL" id="RCZD01000003">
    <property type="protein sequence ID" value="TPG63335.1"/>
    <property type="molecule type" value="Genomic_DNA"/>
</dbReference>
<comment type="caution">
    <text evidence="1">The sequence shown here is derived from an EMBL/GenBank/DDBJ whole genome shotgun (WGS) entry which is preliminary data.</text>
</comment>
<dbReference type="OrthoDB" id="9157277at2"/>
<evidence type="ECO:0000313" key="1">
    <source>
        <dbReference type="EMBL" id="TPG63335.1"/>
    </source>
</evidence>
<reference evidence="1 2" key="1">
    <citation type="journal article" date="2019" name="Environ. Microbiol.">
        <title>Species interactions and distinct microbial communities in high Arctic permafrost affected cryosols are associated with the CH4 and CO2 gas fluxes.</title>
        <authorList>
            <person name="Altshuler I."/>
            <person name="Hamel J."/>
            <person name="Turney S."/>
            <person name="Magnuson E."/>
            <person name="Levesque R."/>
            <person name="Greer C."/>
            <person name="Whyte L.G."/>
        </authorList>
    </citation>
    <scope>NUCLEOTIDE SEQUENCE [LARGE SCALE GENOMIC DNA]</scope>
    <source>
        <strain evidence="1 2">E4</strain>
    </source>
</reference>
<dbReference type="RefSeq" id="WP_140471120.1">
    <property type="nucleotide sequence ID" value="NZ_RCZD01000003.1"/>
</dbReference>